<sequence>MYLPFTFLFLSLIGIILMIARELVLVRNGQVSAVEHSHPFVPDLQRIKNLTFKKSKEIGYIILFITLRFFIKSSNFIKTKSIIYIKKIKDKISKKNSISNNETIQKKEVAKYLEIISEYRQKIKKIKHIIKEEEGIE</sequence>
<feature type="transmembrane region" description="Helical" evidence="1">
    <location>
        <begin position="7"/>
        <end position="26"/>
    </location>
</feature>
<keyword evidence="1" id="KW-0472">Membrane</keyword>
<gene>
    <name evidence="2" type="ORF">UR19_C0003G0017</name>
</gene>
<evidence type="ECO:0000313" key="2">
    <source>
        <dbReference type="EMBL" id="KKP30181.1"/>
    </source>
</evidence>
<organism evidence="2 3">
    <name type="scientific">Candidatus Nomurabacteria bacterium GW2011_GWF1_31_48</name>
    <dbReference type="NCBI Taxonomy" id="1618767"/>
    <lineage>
        <taxon>Bacteria</taxon>
        <taxon>Candidatus Nomuraibacteriota</taxon>
    </lineage>
</organism>
<evidence type="ECO:0000256" key="1">
    <source>
        <dbReference type="SAM" id="Phobius"/>
    </source>
</evidence>
<accession>A0A0F9YUN5</accession>
<feature type="transmembrane region" description="Helical" evidence="1">
    <location>
        <begin position="58"/>
        <end position="77"/>
    </location>
</feature>
<name>A0A0F9YUN5_9BACT</name>
<keyword evidence="1" id="KW-0812">Transmembrane</keyword>
<reference evidence="2 3" key="1">
    <citation type="journal article" date="2015" name="Nature">
        <title>rRNA introns, odd ribosomes, and small enigmatic genomes across a large radiation of phyla.</title>
        <authorList>
            <person name="Brown C.T."/>
            <person name="Hug L.A."/>
            <person name="Thomas B.C."/>
            <person name="Sharon I."/>
            <person name="Castelle C.J."/>
            <person name="Singh A."/>
            <person name="Wilkins M.J."/>
            <person name="Williams K.H."/>
            <person name="Banfield J.F."/>
        </authorList>
    </citation>
    <scope>NUCLEOTIDE SEQUENCE [LARGE SCALE GENOMIC DNA]</scope>
</reference>
<dbReference type="EMBL" id="LBOG01000003">
    <property type="protein sequence ID" value="KKP30181.1"/>
    <property type="molecule type" value="Genomic_DNA"/>
</dbReference>
<evidence type="ECO:0000313" key="3">
    <source>
        <dbReference type="Proteomes" id="UP000034934"/>
    </source>
</evidence>
<comment type="caution">
    <text evidence="2">The sequence shown here is derived from an EMBL/GenBank/DDBJ whole genome shotgun (WGS) entry which is preliminary data.</text>
</comment>
<protein>
    <submittedName>
        <fullName evidence="2">Uncharacterized protein</fullName>
    </submittedName>
</protein>
<dbReference type="Proteomes" id="UP000034934">
    <property type="component" value="Unassembled WGS sequence"/>
</dbReference>
<keyword evidence="1" id="KW-1133">Transmembrane helix</keyword>
<dbReference type="AlphaFoldDB" id="A0A0F9YUN5"/>
<proteinExistence type="predicted"/>